<sequence length="65" mass="7425">MQDVLWCFSQVKGTIDVGVTEGRFCFPFCWLWSQSTHLSPTSCTGLACDSFLGVLKRQRTEEAYR</sequence>
<proteinExistence type="predicted"/>
<protein>
    <submittedName>
        <fullName evidence="1">Uncharacterized protein</fullName>
    </submittedName>
</protein>
<reference evidence="1" key="1">
    <citation type="submission" date="2025-08" db="UniProtKB">
        <authorList>
            <consortium name="Ensembl"/>
        </authorList>
    </citation>
    <scope>IDENTIFICATION</scope>
</reference>
<accession>A0A8C9ENB8</accession>
<name>A0A8C9ENB8_PAVCR</name>
<keyword evidence="2" id="KW-1185">Reference proteome</keyword>
<dbReference type="Ensembl" id="ENSPSTT00000002854.1">
    <property type="protein sequence ID" value="ENSPSTP00000002716.1"/>
    <property type="gene ID" value="ENSPSTG00000002025.1"/>
</dbReference>
<evidence type="ECO:0000313" key="1">
    <source>
        <dbReference type="Ensembl" id="ENSPSTP00000002716.1"/>
    </source>
</evidence>
<dbReference type="AlphaFoldDB" id="A0A8C9ENB8"/>
<dbReference type="Proteomes" id="UP000694428">
    <property type="component" value="Unplaced"/>
</dbReference>
<evidence type="ECO:0000313" key="2">
    <source>
        <dbReference type="Proteomes" id="UP000694428"/>
    </source>
</evidence>
<organism evidence="1 2">
    <name type="scientific">Pavo cristatus</name>
    <name type="common">Indian peafowl</name>
    <name type="synonym">Blue peafowl</name>
    <dbReference type="NCBI Taxonomy" id="9049"/>
    <lineage>
        <taxon>Eukaryota</taxon>
        <taxon>Metazoa</taxon>
        <taxon>Chordata</taxon>
        <taxon>Craniata</taxon>
        <taxon>Vertebrata</taxon>
        <taxon>Euteleostomi</taxon>
        <taxon>Archelosauria</taxon>
        <taxon>Archosauria</taxon>
        <taxon>Dinosauria</taxon>
        <taxon>Saurischia</taxon>
        <taxon>Theropoda</taxon>
        <taxon>Coelurosauria</taxon>
        <taxon>Aves</taxon>
        <taxon>Neognathae</taxon>
        <taxon>Galloanserae</taxon>
        <taxon>Galliformes</taxon>
        <taxon>Phasianidae</taxon>
        <taxon>Phasianinae</taxon>
        <taxon>Pavo</taxon>
    </lineage>
</organism>
<reference evidence="1" key="2">
    <citation type="submission" date="2025-09" db="UniProtKB">
        <authorList>
            <consortium name="Ensembl"/>
        </authorList>
    </citation>
    <scope>IDENTIFICATION</scope>
</reference>